<dbReference type="Proteomes" id="UP000316921">
    <property type="component" value="Chromosome"/>
</dbReference>
<reference evidence="1 2" key="1">
    <citation type="submission" date="2019-02" db="EMBL/GenBank/DDBJ databases">
        <title>Deep-cultivation of Planctomycetes and their phenomic and genomic characterization uncovers novel biology.</title>
        <authorList>
            <person name="Wiegand S."/>
            <person name="Jogler M."/>
            <person name="Boedeker C."/>
            <person name="Pinto D."/>
            <person name="Vollmers J."/>
            <person name="Rivas-Marin E."/>
            <person name="Kohn T."/>
            <person name="Peeters S.H."/>
            <person name="Heuer A."/>
            <person name="Rast P."/>
            <person name="Oberbeckmann S."/>
            <person name="Bunk B."/>
            <person name="Jeske O."/>
            <person name="Meyerdierks A."/>
            <person name="Storesund J.E."/>
            <person name="Kallscheuer N."/>
            <person name="Luecker S."/>
            <person name="Lage O.M."/>
            <person name="Pohl T."/>
            <person name="Merkel B.J."/>
            <person name="Hornburger P."/>
            <person name="Mueller R.-W."/>
            <person name="Bruemmer F."/>
            <person name="Labrenz M."/>
            <person name="Spormann A.M."/>
            <person name="Op den Camp H."/>
            <person name="Overmann J."/>
            <person name="Amann R."/>
            <person name="Jetten M.S.M."/>
            <person name="Mascher T."/>
            <person name="Medema M.H."/>
            <person name="Devos D.P."/>
            <person name="Kaster A.-K."/>
            <person name="Ovreas L."/>
            <person name="Rohde M."/>
            <person name="Galperin M.Y."/>
            <person name="Jogler C."/>
        </authorList>
    </citation>
    <scope>NUCLEOTIDE SEQUENCE [LARGE SCALE GENOMIC DNA]</scope>
    <source>
        <strain evidence="1 2">Pla133</strain>
    </source>
</reference>
<protein>
    <submittedName>
        <fullName evidence="1">Uncharacterized protein</fullName>
    </submittedName>
</protein>
<dbReference type="RefSeq" id="WP_419192018.1">
    <property type="nucleotide sequence ID" value="NZ_CP036287.1"/>
</dbReference>
<sequence length="410" mass="44753">MRLDQVGQSPAAEFQEDFGRTARALREALSEGLVAGDSLAAQPQELARRLEVDKMLAWRLFQVVSGEDPYQWVDSVPGRAALAKVTRALRRRGAPSQAIQRIDRALDDFDAMVERHTGDRGTLHAMVAGLDPAAQPKVLLESRRQAFRAQSSMLGVQAETQLTTYIAARNRERPEVVDLVQICSLIGFQHLREGIRWPLFRIARWGEASAERVVVAPLVPVDGSPPDAALIRAHCSTPLPEVDVVQAGNGLQFLLKGGAIGQQGAIDCTYGMVVRQVGPASGSAEDDVCELTSNQFAPVRRLQLDLFIADDLGWPKRPEPSVISRLHGGWGDPTEGGLPPHPITINETVVDLGRGLTGAATPHVDRYRSLLELAFERVGWAPEGFRGWRLSLDHPPVPATARLSCKLAPR</sequence>
<proteinExistence type="predicted"/>
<keyword evidence="2" id="KW-1185">Reference proteome</keyword>
<gene>
    <name evidence="1" type="ORF">Pla133_02710</name>
</gene>
<accession>A0A518BDZ4</accession>
<dbReference type="KEGG" id="pbap:Pla133_02710"/>
<evidence type="ECO:0000313" key="1">
    <source>
        <dbReference type="EMBL" id="QDU65207.1"/>
    </source>
</evidence>
<dbReference type="AlphaFoldDB" id="A0A518BDZ4"/>
<organism evidence="1 2">
    <name type="scientific">Engelhardtia mirabilis</name>
    <dbReference type="NCBI Taxonomy" id="2528011"/>
    <lineage>
        <taxon>Bacteria</taxon>
        <taxon>Pseudomonadati</taxon>
        <taxon>Planctomycetota</taxon>
        <taxon>Planctomycetia</taxon>
        <taxon>Planctomycetia incertae sedis</taxon>
        <taxon>Engelhardtia</taxon>
    </lineage>
</organism>
<name>A0A518BDZ4_9BACT</name>
<evidence type="ECO:0000313" key="2">
    <source>
        <dbReference type="Proteomes" id="UP000316921"/>
    </source>
</evidence>
<dbReference type="EMBL" id="CP036287">
    <property type="protein sequence ID" value="QDU65207.1"/>
    <property type="molecule type" value="Genomic_DNA"/>
</dbReference>